<reference evidence="1" key="1">
    <citation type="submission" date="2014-11" db="EMBL/GenBank/DDBJ databases">
        <authorList>
            <person name="Amaro Gonzalez C."/>
        </authorList>
    </citation>
    <scope>NUCLEOTIDE SEQUENCE</scope>
</reference>
<protein>
    <submittedName>
        <fullName evidence="1">Uncharacterized protein</fullName>
    </submittedName>
</protein>
<reference evidence="1" key="2">
    <citation type="journal article" date="2015" name="Fish Shellfish Immunol.">
        <title>Early steps in the European eel (Anguilla anguilla)-Vibrio vulnificus interaction in the gills: Role of the RtxA13 toxin.</title>
        <authorList>
            <person name="Callol A."/>
            <person name="Pajuelo D."/>
            <person name="Ebbesson L."/>
            <person name="Teles M."/>
            <person name="MacKenzie S."/>
            <person name="Amaro C."/>
        </authorList>
    </citation>
    <scope>NUCLEOTIDE SEQUENCE</scope>
</reference>
<proteinExistence type="predicted"/>
<organism evidence="1">
    <name type="scientific">Anguilla anguilla</name>
    <name type="common">European freshwater eel</name>
    <name type="synonym">Muraena anguilla</name>
    <dbReference type="NCBI Taxonomy" id="7936"/>
    <lineage>
        <taxon>Eukaryota</taxon>
        <taxon>Metazoa</taxon>
        <taxon>Chordata</taxon>
        <taxon>Craniata</taxon>
        <taxon>Vertebrata</taxon>
        <taxon>Euteleostomi</taxon>
        <taxon>Actinopterygii</taxon>
        <taxon>Neopterygii</taxon>
        <taxon>Teleostei</taxon>
        <taxon>Anguilliformes</taxon>
        <taxon>Anguillidae</taxon>
        <taxon>Anguilla</taxon>
    </lineage>
</organism>
<dbReference type="AlphaFoldDB" id="A0A0E9RMC8"/>
<name>A0A0E9RMC8_ANGAN</name>
<sequence>MDFHTFSIYLQSTRETENRKTFYHSFIFWHFYATDFLNSF</sequence>
<evidence type="ECO:0000313" key="1">
    <source>
        <dbReference type="EMBL" id="JAH30224.1"/>
    </source>
</evidence>
<dbReference type="EMBL" id="GBXM01078353">
    <property type="protein sequence ID" value="JAH30224.1"/>
    <property type="molecule type" value="Transcribed_RNA"/>
</dbReference>
<accession>A0A0E9RMC8</accession>